<dbReference type="UniPathway" id="UPA00084">
    <property type="reaction ID" value="UER00503"/>
</dbReference>
<evidence type="ECO:0000256" key="4">
    <source>
        <dbReference type="ARBA" id="ARBA00023098"/>
    </source>
</evidence>
<dbReference type="OrthoDB" id="10250191at2759"/>
<keyword evidence="6 7" id="KW-1208">Phospholipid metabolism</keyword>
<dbReference type="VEuPathDB" id="MicrosporidiaDB:THOM_1830"/>
<dbReference type="HOGENOM" id="CLU_1277944_0_0_1"/>
<dbReference type="InterPro" id="IPR016270">
    <property type="entry name" value="PGS1"/>
</dbReference>
<dbReference type="STRING" id="72359.L7JWW2"/>
<comment type="function">
    <text evidence="7">Functions in the biosynthesis of the anionic phospholipids phosphatidylglycerol and cardiolipin.</text>
</comment>
<dbReference type="PANTHER" id="PTHR12586:SF1">
    <property type="entry name" value="CDP-DIACYLGLYCEROL--GLYCEROL-3-PHOSPHATE 3-PHOSPHATIDYLTRANSFERASE, MITOCHONDRIAL"/>
    <property type="match status" value="1"/>
</dbReference>
<evidence type="ECO:0000313" key="10">
    <source>
        <dbReference type="Proteomes" id="UP000011185"/>
    </source>
</evidence>
<dbReference type="GO" id="GO:0008444">
    <property type="term" value="F:CDP-diacylglycerol-glycerol-3-phosphate 3-phosphatidyltransferase activity"/>
    <property type="evidence" value="ECO:0007669"/>
    <property type="project" value="UniProtKB-EC"/>
</dbReference>
<protein>
    <recommendedName>
        <fullName evidence="7">CDP-diacylglycerol--glycerol-3-phosphate 3-phosphatidyltransferase</fullName>
        <ecNumber evidence="7">2.7.8.5</ecNumber>
    </recommendedName>
</protein>
<evidence type="ECO:0000256" key="2">
    <source>
        <dbReference type="ARBA" id="ARBA00022679"/>
    </source>
</evidence>
<accession>L7JWW2</accession>
<comment type="pathway">
    <text evidence="7">Phospholipid metabolism; phosphatidylglycerol biosynthesis; phosphatidylglycerol from CDP-diacylglycerol: step 1/2.</text>
</comment>
<keyword evidence="3" id="KW-0677">Repeat</keyword>
<gene>
    <name evidence="9" type="ORF">THOM_1830</name>
</gene>
<dbReference type="Pfam" id="PF13091">
    <property type="entry name" value="PLDc_2"/>
    <property type="match status" value="1"/>
</dbReference>
<dbReference type="SUPFAM" id="SSF56024">
    <property type="entry name" value="Phospholipase D/nuclease"/>
    <property type="match status" value="1"/>
</dbReference>
<keyword evidence="2 7" id="KW-0808">Transferase</keyword>
<comment type="similarity">
    <text evidence="7">Belongs to the CDP-alcohol phosphatidyltransferase class-II family.</text>
</comment>
<name>L7JWW2_TRAHO</name>
<evidence type="ECO:0000256" key="1">
    <source>
        <dbReference type="ARBA" id="ARBA00022516"/>
    </source>
</evidence>
<dbReference type="Proteomes" id="UP000011185">
    <property type="component" value="Unassembled WGS sequence"/>
</dbReference>
<feature type="non-terminal residue" evidence="9">
    <location>
        <position position="1"/>
    </location>
</feature>
<dbReference type="GO" id="GO:0005739">
    <property type="term" value="C:mitochondrion"/>
    <property type="evidence" value="ECO:0007669"/>
    <property type="project" value="UniProtKB-SubCell"/>
</dbReference>
<evidence type="ECO:0000256" key="3">
    <source>
        <dbReference type="ARBA" id="ARBA00022737"/>
    </source>
</evidence>
<evidence type="ECO:0000256" key="5">
    <source>
        <dbReference type="ARBA" id="ARBA00023209"/>
    </source>
</evidence>
<dbReference type="Gene3D" id="3.30.870.10">
    <property type="entry name" value="Endonuclease Chain A"/>
    <property type="match status" value="1"/>
</dbReference>
<dbReference type="OMA" id="CEFEESF"/>
<dbReference type="InterPro" id="IPR025202">
    <property type="entry name" value="PLD-like_dom"/>
</dbReference>
<keyword evidence="10" id="KW-1185">Reference proteome</keyword>
<comment type="catalytic activity">
    <reaction evidence="7">
        <text>a CDP-1,2-diacyl-sn-glycerol + sn-glycerol 3-phosphate = a 1,2-diacyl-sn-glycero-3-phospho-(1'-sn-glycero-3'-phosphate) + CMP + H(+)</text>
        <dbReference type="Rhea" id="RHEA:12593"/>
        <dbReference type="ChEBI" id="CHEBI:15378"/>
        <dbReference type="ChEBI" id="CHEBI:57597"/>
        <dbReference type="ChEBI" id="CHEBI:58332"/>
        <dbReference type="ChEBI" id="CHEBI:60110"/>
        <dbReference type="ChEBI" id="CHEBI:60377"/>
        <dbReference type="EC" id="2.7.8.5"/>
    </reaction>
</comment>
<evidence type="ECO:0000259" key="8">
    <source>
        <dbReference type="Pfam" id="PF13091"/>
    </source>
</evidence>
<reference evidence="9 10" key="1">
    <citation type="journal article" date="2012" name="PLoS Pathog.">
        <title>The genome of the obligate intracellular parasite Trachipleistophora hominis: new insights into microsporidian genome dynamics and reductive evolution.</title>
        <authorList>
            <person name="Heinz E."/>
            <person name="Williams T.A."/>
            <person name="Nakjang S."/>
            <person name="Noel C.J."/>
            <person name="Swan D.C."/>
            <person name="Goldberg A.V."/>
            <person name="Harris S.R."/>
            <person name="Weinmaier T."/>
            <person name="Markert S."/>
            <person name="Becher D."/>
            <person name="Bernhardt J."/>
            <person name="Dagan T."/>
            <person name="Hacker C."/>
            <person name="Lucocq J.M."/>
            <person name="Schweder T."/>
            <person name="Rattei T."/>
            <person name="Hall N."/>
            <person name="Hirt R.P."/>
            <person name="Embley T.M."/>
        </authorList>
    </citation>
    <scope>NUCLEOTIDE SEQUENCE [LARGE SCALE GENOMIC DNA]</scope>
</reference>
<keyword evidence="1 7" id="KW-0444">Lipid biosynthesis</keyword>
<dbReference type="InParanoid" id="L7JWW2"/>
<dbReference type="PANTHER" id="PTHR12586">
    <property type="entry name" value="CDP-DIACYLGLYCEROL--SERINE O-PHOSPHATIDYLTRANSFERASE"/>
    <property type="match status" value="1"/>
</dbReference>
<evidence type="ECO:0000256" key="7">
    <source>
        <dbReference type="RuleBase" id="RU365024"/>
    </source>
</evidence>
<keyword evidence="4 7" id="KW-0443">Lipid metabolism</keyword>
<dbReference type="GO" id="GO:0032049">
    <property type="term" value="P:cardiolipin biosynthetic process"/>
    <property type="evidence" value="ECO:0007669"/>
    <property type="project" value="InterPro"/>
</dbReference>
<dbReference type="GO" id="GO:0005524">
    <property type="term" value="F:ATP binding"/>
    <property type="evidence" value="ECO:0007669"/>
    <property type="project" value="UniProtKB-KW"/>
</dbReference>
<proteinExistence type="inferred from homology"/>
<dbReference type="EC" id="2.7.8.5" evidence="7"/>
<comment type="subcellular location">
    <subcellularLocation>
        <location evidence="7">Mitochondrion</location>
    </subcellularLocation>
</comment>
<sequence length="181" mass="21423">VIPYCEFEESFVIEKVFGHKFSEYYISTAYINFPETYLKHIRTKHTTIISPDSSCNTFFGSSFLDKLVCKLYDYYTIKTENILEKADLRTFYKKKASFHFKGIWAFAGDFAITVIGSSNFNERSYRKDKELNFVLVTKDEQLIKQFKQEIKYLKRHSVKVDGDNQVSIFVKLVGYMMKYFL</sequence>
<evidence type="ECO:0000256" key="6">
    <source>
        <dbReference type="ARBA" id="ARBA00023264"/>
    </source>
</evidence>
<keyword evidence="7" id="KW-0496">Mitochondrion</keyword>
<keyword evidence="5 7" id="KW-0594">Phospholipid biosynthesis</keyword>
<feature type="domain" description="Phospholipase D-like" evidence="8">
    <location>
        <begin position="70"/>
        <end position="152"/>
    </location>
</feature>
<dbReference type="EMBL" id="JH993981">
    <property type="protein sequence ID" value="ELQ75207.1"/>
    <property type="molecule type" value="Genomic_DNA"/>
</dbReference>
<organism evidence="9 10">
    <name type="scientific">Trachipleistophora hominis</name>
    <name type="common">Microsporidian parasite</name>
    <dbReference type="NCBI Taxonomy" id="72359"/>
    <lineage>
        <taxon>Eukaryota</taxon>
        <taxon>Fungi</taxon>
        <taxon>Fungi incertae sedis</taxon>
        <taxon>Microsporidia</taxon>
        <taxon>Pleistophoridae</taxon>
        <taxon>Trachipleistophora</taxon>
    </lineage>
</organism>
<keyword evidence="7" id="KW-0067">ATP-binding</keyword>
<keyword evidence="7" id="KW-0547">Nucleotide-binding</keyword>
<evidence type="ECO:0000313" key="9">
    <source>
        <dbReference type="EMBL" id="ELQ75207.1"/>
    </source>
</evidence>
<dbReference type="AlphaFoldDB" id="L7JWW2"/>